<dbReference type="PANTHER" id="PTHR10807:SF109">
    <property type="entry name" value="SET DOMAIN BINDING FACTOR, ISOFORM A"/>
    <property type="match status" value="1"/>
</dbReference>
<dbReference type="InterPro" id="IPR011993">
    <property type="entry name" value="PH-like_dom_sf"/>
</dbReference>
<sequence>MARLVDYFVVVGYDLEKKASGDGQGKIIQRFPDRDWEDTPFPQGIQLFCQPGGWQLCAEWRPASFFVAMLTDIESERHFCACLTFWEEIPELQNGGREEANADDDHMPTMLRFAPKSLVLVSRLGHTEIFRNCLGLIYAIHVDKIGAPLEVVVANLATCIVPVSGGLQRVFSLGAGDRQVVLPPLNNEIPSTGCSVFLLFQQLGINNVLHLFCAVLTEQKILFHSSSYQRLTEACRALVAVVYPLKYSYTYVPILPGSLLEVLSTPTPFIIGVHSNFKSELQELLDVIIADLDGGTVSTPECVHVSTLPEPYLQQIQNVISTVLHPDLAKADLAFPTSSTVTAKPEMLVGIESETVPAFLDKEVRATFLRLFAQLLQGYRSCLQLVRIHAEPVIKFHKAAFLGHRGLVDSDFLPRLLDSMAFAGFVSERGPPYRTCELFDELVASSLDWTMNEEEDPAQVRKNVRNLAKQLYDNELPSPLPVVQRVRRPNEGQPGRPWPPPFPRLEEGQVESLIMEGLARLQGAPLLARPERPCTVPAGAPIAALHYGPGAHSLANNVRRLEVVRNCVTFVFESKLLEAKKTLPAVLRALKGRAARQCLVQELGSYAQQNRAVLDHQQFDYVVRMMNCALQDCTPLDEHSVVSALLPLATTFCRKLCPGVTQFAYTCIQEHAVWTNQQFWEAAFYDDVQKHIQSLYLSMADGRQQGQHTHTQKQQKTPMEIAAEQLRLWPTLDSAKQQELIASEESIVYSQAIHYANRMVNLLVPLDTNKNRLLFRPGLGDGESVSNSFLNSSSIADSVAESYDTESGFEDSEGSDVANSVVRLITRFVDKVCTESKVTSDHIRALDNMIPGTVAIHIETLESVHRESRRLPPVEKPRIMKPVLLPGENFVLDSLRVYLLPDGREEVGGALGGPCILPAEGAIFLTNYRIIFKGMPTDPLIGEQLVIRSFPVSALTKEKKITVTSQLEHYVQEGLQLRSCTFELLKVAFDMEVGSETVEMFRKQLHRLRYPQTVFYTFAFSTVQLHSSFIEEKQKEQSTGLRTLMKSAKRAGMKTIMRPHTSRKKFTPPSWADRPCPCDSDDEDQISVSDEGDKTLTNNTLTSTTLKSPEKMAVDHAMERACCRDYQRLGLGTLSSSLTRSKSELFRISTLNRMYAICQSYPGLVIVPQNIQDVTLHKIARCYRHNRFPVVLWRHTRTKAVLLRSSAAHGKGVAGLFKGQAQHTSGASSSESSSSVEQEKYLQSIIHAMPNQMERNRFSVHSSALLSLDSEAAYEKHHHLRLGTLMKQATGTSVDFSLPNSFTRGGKWSSLRGSTRFGSPAISSEIGARLAGKEALPTLHNGMGSERDLLRMQSIALYILTDKSQGKVNSRMCFSFSKYKSLIILQIHLTLILFLYLCKQAVRLEALHGCEVCAVDYPDVRAVKGSFKKLLRACVPSAIPGATDASFLQSLQESEWLQQIQRSLQLAVLIVELLDSGASVCVSLEEGWDITTQLVSLTQVLLDPYYRTLEGFRLLVEKEWISFGHRFCHRNNQTLNFQGRGLAPIFLQFLDCVHQIHHQFPLEFEFNSHYLKFIAYHYVSNRFKTFLLNSDYERIEMGMMYEEKGEKLGPRQVKGLWDFIDRLHRTSPVFYNYLYTPSDGEEGLQPLTAMPALRLWDFFIEETLGEDTWYDWELQAGQFDEDGTEDEQHTGSVPRSKRKTVWPCYNNVSRQQPDAITQTLKEIEQLENDIVQAKERWKEVWDKAKTVARPEQEPLSLLTPSAPRRRRSAQLFPMGRNPVPLIMHTHPTIVSNAQGSLSSPRANSSANYGPFSSPHDVENRSFEGFLFKRGALLKGWKQRWFVLDKTKHQLRYYDDVEDLSCKGIIDLAEVETVAFGAPSLGAPKMAEEKAFFDVSVMHHFSCTLLVL</sequence>
<dbReference type="InterPro" id="IPR037516">
    <property type="entry name" value="Tripartite_DENN"/>
</dbReference>
<dbReference type="SMART" id="SM00801">
    <property type="entry name" value="dDENN"/>
    <property type="match status" value="1"/>
</dbReference>
<dbReference type="FunFam" id="3.40.50.11500:FF:000006">
    <property type="entry name" value="SET binding factor 2"/>
    <property type="match status" value="1"/>
</dbReference>
<dbReference type="Pfam" id="PF00169">
    <property type="entry name" value="PH"/>
    <property type="match status" value="1"/>
</dbReference>
<dbReference type="InterPro" id="IPR005112">
    <property type="entry name" value="dDENN_dom"/>
</dbReference>
<dbReference type="Gene3D" id="2.30.29.30">
    <property type="entry name" value="Pleckstrin-homology domain (PH domain)/Phosphotyrosine-binding domain (PTB)"/>
    <property type="match status" value="1"/>
</dbReference>
<reference evidence="7" key="1">
    <citation type="submission" date="2025-08" db="UniProtKB">
        <authorList>
            <consortium name="Ensembl"/>
        </authorList>
    </citation>
    <scope>IDENTIFICATION</scope>
</reference>
<dbReference type="GO" id="GO:0005737">
    <property type="term" value="C:cytoplasm"/>
    <property type="evidence" value="ECO:0007669"/>
    <property type="project" value="TreeGrafter"/>
</dbReference>
<keyword evidence="2" id="KW-0344">Guanine-nucleotide releasing factor</keyword>
<dbReference type="GO" id="GO:0016020">
    <property type="term" value="C:membrane"/>
    <property type="evidence" value="ECO:0007669"/>
    <property type="project" value="TreeGrafter"/>
</dbReference>
<evidence type="ECO:0000259" key="6">
    <source>
        <dbReference type="PROSITE" id="PS51339"/>
    </source>
</evidence>
<evidence type="ECO:0000256" key="1">
    <source>
        <dbReference type="ARBA" id="ARBA00007471"/>
    </source>
</evidence>
<feature type="domain" description="Myotubularin phosphatase" evidence="6">
    <location>
        <begin position="1116"/>
        <end position="1660"/>
    </location>
</feature>
<keyword evidence="8" id="KW-1185">Reference proteome</keyword>
<dbReference type="Proteomes" id="UP000694388">
    <property type="component" value="Unplaced"/>
</dbReference>
<dbReference type="PROSITE" id="PS50211">
    <property type="entry name" value="DENN"/>
    <property type="match status" value="1"/>
</dbReference>
<evidence type="ECO:0000256" key="3">
    <source>
        <dbReference type="SAM" id="MobiDB-lite"/>
    </source>
</evidence>
<feature type="domain" description="PH" evidence="4">
    <location>
        <begin position="1819"/>
        <end position="1907"/>
    </location>
</feature>
<protein>
    <submittedName>
        <fullName evidence="7">SET binding factor 1</fullName>
    </submittedName>
</protein>
<proteinExistence type="inferred from homology"/>
<dbReference type="InterPro" id="IPR004182">
    <property type="entry name" value="GRAM"/>
</dbReference>
<dbReference type="SUPFAM" id="SSF50729">
    <property type="entry name" value="PH domain-like"/>
    <property type="match status" value="2"/>
</dbReference>
<dbReference type="InterPro" id="IPR030564">
    <property type="entry name" value="Myotubularin"/>
</dbReference>
<dbReference type="PROSITE" id="PS50003">
    <property type="entry name" value="PH_DOMAIN"/>
    <property type="match status" value="1"/>
</dbReference>
<feature type="domain" description="UDENN" evidence="5">
    <location>
        <begin position="6"/>
        <end position="436"/>
    </location>
</feature>
<dbReference type="InterPro" id="IPR001194">
    <property type="entry name" value="cDENN_dom"/>
</dbReference>
<dbReference type="InterPro" id="IPR029021">
    <property type="entry name" value="Prot-tyrosine_phosphatase-like"/>
</dbReference>
<reference evidence="7" key="2">
    <citation type="submission" date="2025-09" db="UniProtKB">
        <authorList>
            <consortium name="Ensembl"/>
        </authorList>
    </citation>
    <scope>IDENTIFICATION</scope>
</reference>
<dbReference type="InterPro" id="IPR022096">
    <property type="entry name" value="SBF1/SBF2"/>
</dbReference>
<dbReference type="Ensembl" id="ENSEBUT00000006825.1">
    <property type="protein sequence ID" value="ENSEBUP00000006372.1"/>
    <property type="gene ID" value="ENSEBUG00000004189.1"/>
</dbReference>
<dbReference type="InterPro" id="IPR043153">
    <property type="entry name" value="DENN_C"/>
</dbReference>
<evidence type="ECO:0000313" key="7">
    <source>
        <dbReference type="Ensembl" id="ENSEBUP00000006372.1"/>
    </source>
</evidence>
<dbReference type="InterPro" id="IPR010569">
    <property type="entry name" value="Myotubularin-like_Pase_dom"/>
</dbReference>
<dbReference type="InterPro" id="IPR005113">
    <property type="entry name" value="uDENN_dom"/>
</dbReference>
<dbReference type="Pfam" id="PF02141">
    <property type="entry name" value="DENN"/>
    <property type="match status" value="1"/>
</dbReference>
<dbReference type="Pfam" id="PF12335">
    <property type="entry name" value="SBF2"/>
    <property type="match status" value="1"/>
</dbReference>
<dbReference type="PROSITE" id="PS51339">
    <property type="entry name" value="PPASE_MYOTUBULARIN"/>
    <property type="match status" value="1"/>
</dbReference>
<evidence type="ECO:0000256" key="2">
    <source>
        <dbReference type="ARBA" id="ARBA00022658"/>
    </source>
</evidence>
<dbReference type="PANTHER" id="PTHR10807">
    <property type="entry name" value="MYOTUBULARIN-RELATED"/>
    <property type="match status" value="1"/>
</dbReference>
<organism evidence="7 8">
    <name type="scientific">Eptatretus burgeri</name>
    <name type="common">Inshore hagfish</name>
    <dbReference type="NCBI Taxonomy" id="7764"/>
    <lineage>
        <taxon>Eukaryota</taxon>
        <taxon>Metazoa</taxon>
        <taxon>Chordata</taxon>
        <taxon>Craniata</taxon>
        <taxon>Vertebrata</taxon>
        <taxon>Cyclostomata</taxon>
        <taxon>Myxini</taxon>
        <taxon>Myxiniformes</taxon>
        <taxon>Myxinidae</taxon>
        <taxon>Eptatretinae</taxon>
        <taxon>Eptatretus</taxon>
    </lineage>
</organism>
<dbReference type="OMA" id="NCINCIF"/>
<evidence type="ECO:0000259" key="5">
    <source>
        <dbReference type="PROSITE" id="PS50211"/>
    </source>
</evidence>
<accession>A0A8C4NEA0</accession>
<dbReference type="Pfam" id="PF02893">
    <property type="entry name" value="GRAM"/>
    <property type="match status" value="1"/>
</dbReference>
<evidence type="ECO:0000259" key="4">
    <source>
        <dbReference type="PROSITE" id="PS50003"/>
    </source>
</evidence>
<name>A0A8C4NEA0_EPTBU</name>
<dbReference type="Gene3D" id="3.30.450.200">
    <property type="match status" value="1"/>
</dbReference>
<dbReference type="Pfam" id="PF03456">
    <property type="entry name" value="uDENN"/>
    <property type="match status" value="1"/>
</dbReference>
<dbReference type="FunFam" id="3.30.450.200:FF:000004">
    <property type="entry name" value="SET binding factor 2"/>
    <property type="match status" value="1"/>
</dbReference>
<dbReference type="SUPFAM" id="SSF52799">
    <property type="entry name" value="(Phosphotyrosine protein) phosphatases II"/>
    <property type="match status" value="1"/>
</dbReference>
<dbReference type="InterPro" id="IPR001849">
    <property type="entry name" value="PH_domain"/>
</dbReference>
<dbReference type="Gene3D" id="3.40.50.11500">
    <property type="match status" value="1"/>
</dbReference>
<dbReference type="GeneTree" id="ENSGT00940000155263"/>
<dbReference type="SMART" id="SM00800">
    <property type="entry name" value="uDENN"/>
    <property type="match status" value="1"/>
</dbReference>
<dbReference type="SMART" id="SM00568">
    <property type="entry name" value="GRAM"/>
    <property type="match status" value="1"/>
</dbReference>
<feature type="region of interest" description="Disordered" evidence="3">
    <location>
        <begin position="1062"/>
        <end position="1094"/>
    </location>
</feature>
<dbReference type="SMART" id="SM00799">
    <property type="entry name" value="DENN"/>
    <property type="match status" value="1"/>
</dbReference>
<comment type="similarity">
    <text evidence="1">Belongs to the protein-tyrosine phosphatase family. Non-receptor class myotubularin subfamily.</text>
</comment>
<dbReference type="Pfam" id="PF06602">
    <property type="entry name" value="Myotub-related"/>
    <property type="match status" value="1"/>
</dbReference>
<evidence type="ECO:0000313" key="8">
    <source>
        <dbReference type="Proteomes" id="UP000694388"/>
    </source>
</evidence>
<dbReference type="GO" id="GO:0005085">
    <property type="term" value="F:guanyl-nucleotide exchange factor activity"/>
    <property type="evidence" value="ECO:0007669"/>
    <property type="project" value="UniProtKB-KW"/>
</dbReference>